<feature type="compositionally biased region" description="Polar residues" evidence="1">
    <location>
        <begin position="50"/>
        <end position="64"/>
    </location>
</feature>
<comment type="caution">
    <text evidence="2">The sequence shown here is derived from an EMBL/GenBank/DDBJ whole genome shotgun (WGS) entry which is preliminary data.</text>
</comment>
<gene>
    <name evidence="2" type="ORF">JTE90_006494</name>
</gene>
<feature type="compositionally biased region" description="Polar residues" evidence="1">
    <location>
        <begin position="71"/>
        <end position="82"/>
    </location>
</feature>
<feature type="region of interest" description="Disordered" evidence="1">
    <location>
        <begin position="34"/>
        <end position="96"/>
    </location>
</feature>
<evidence type="ECO:0000313" key="3">
    <source>
        <dbReference type="Proteomes" id="UP000827092"/>
    </source>
</evidence>
<evidence type="ECO:0000313" key="2">
    <source>
        <dbReference type="EMBL" id="KAG8197794.1"/>
    </source>
</evidence>
<protein>
    <recommendedName>
        <fullName evidence="4">Proopiomelanocortin A</fullName>
    </recommendedName>
</protein>
<evidence type="ECO:0000256" key="1">
    <source>
        <dbReference type="SAM" id="MobiDB-lite"/>
    </source>
</evidence>
<evidence type="ECO:0008006" key="4">
    <source>
        <dbReference type="Google" id="ProtNLM"/>
    </source>
</evidence>
<reference evidence="2 3" key="1">
    <citation type="journal article" date="2022" name="Nat. Ecol. Evol.">
        <title>A masculinizing supergene underlies an exaggerated male reproductive morph in a spider.</title>
        <authorList>
            <person name="Hendrickx F."/>
            <person name="De Corte Z."/>
            <person name="Sonet G."/>
            <person name="Van Belleghem S.M."/>
            <person name="Kostlbacher S."/>
            <person name="Vangestel C."/>
        </authorList>
    </citation>
    <scope>NUCLEOTIDE SEQUENCE [LARGE SCALE GENOMIC DNA]</scope>
    <source>
        <strain evidence="2">W744_W776</strain>
    </source>
</reference>
<dbReference type="EMBL" id="JAFNEN010000050">
    <property type="protein sequence ID" value="KAG8197794.1"/>
    <property type="molecule type" value="Genomic_DNA"/>
</dbReference>
<keyword evidence="3" id="KW-1185">Reference proteome</keyword>
<proteinExistence type="predicted"/>
<sequence length="96" mass="11207">MLQITILSEKDSTRRQKKTLLSFLTLRLNRDKNYHYQRSTSSSKDEDETQNPNGFLSISNNSPFQEKKKGQNNPPSSVNGQQIWDPHVWFPDVDRV</sequence>
<accession>A0AAV6VMM4</accession>
<organism evidence="2 3">
    <name type="scientific">Oedothorax gibbosus</name>
    <dbReference type="NCBI Taxonomy" id="931172"/>
    <lineage>
        <taxon>Eukaryota</taxon>
        <taxon>Metazoa</taxon>
        <taxon>Ecdysozoa</taxon>
        <taxon>Arthropoda</taxon>
        <taxon>Chelicerata</taxon>
        <taxon>Arachnida</taxon>
        <taxon>Araneae</taxon>
        <taxon>Araneomorphae</taxon>
        <taxon>Entelegynae</taxon>
        <taxon>Araneoidea</taxon>
        <taxon>Linyphiidae</taxon>
        <taxon>Erigoninae</taxon>
        <taxon>Oedothorax</taxon>
    </lineage>
</organism>
<dbReference type="Proteomes" id="UP000827092">
    <property type="component" value="Unassembled WGS sequence"/>
</dbReference>
<name>A0AAV6VMM4_9ARAC</name>
<dbReference type="AlphaFoldDB" id="A0AAV6VMM4"/>